<name>A0ABZ0TLK6_9SPHI</name>
<keyword evidence="4" id="KW-0408">Iron</keyword>
<dbReference type="Pfam" id="PF12831">
    <property type="entry name" value="FAD_oxidored"/>
    <property type="match status" value="1"/>
</dbReference>
<keyword evidence="5" id="KW-0411">Iron-sulfur</keyword>
<evidence type="ECO:0000313" key="8">
    <source>
        <dbReference type="Proteomes" id="UP001324380"/>
    </source>
</evidence>
<dbReference type="EMBL" id="CP139558">
    <property type="protein sequence ID" value="WPU92050.1"/>
    <property type="molecule type" value="Genomic_DNA"/>
</dbReference>
<evidence type="ECO:0000256" key="4">
    <source>
        <dbReference type="ARBA" id="ARBA00023004"/>
    </source>
</evidence>
<dbReference type="PANTHER" id="PTHR43498:SF1">
    <property type="entry name" value="COB--COM HETERODISULFIDE REDUCTASE IRON-SULFUR SUBUNIT A"/>
    <property type="match status" value="1"/>
</dbReference>
<dbReference type="RefSeq" id="WP_321561216.1">
    <property type="nucleotide sequence ID" value="NZ_CP139558.1"/>
</dbReference>
<evidence type="ECO:0000256" key="1">
    <source>
        <dbReference type="ARBA" id="ARBA00022485"/>
    </source>
</evidence>
<dbReference type="InterPro" id="IPR039650">
    <property type="entry name" value="HdrA-like"/>
</dbReference>
<dbReference type="Gene3D" id="3.50.50.60">
    <property type="entry name" value="FAD/NAD(P)-binding domain"/>
    <property type="match status" value="1"/>
</dbReference>
<accession>A0ABZ0TLK6</accession>
<evidence type="ECO:0000256" key="5">
    <source>
        <dbReference type="ARBA" id="ARBA00023014"/>
    </source>
</evidence>
<dbReference type="Proteomes" id="UP001324380">
    <property type="component" value="Chromosome"/>
</dbReference>
<evidence type="ECO:0000256" key="2">
    <source>
        <dbReference type="ARBA" id="ARBA00022723"/>
    </source>
</evidence>
<evidence type="ECO:0000259" key="6">
    <source>
        <dbReference type="Pfam" id="PF25275"/>
    </source>
</evidence>
<evidence type="ECO:0000313" key="7">
    <source>
        <dbReference type="EMBL" id="WPU92050.1"/>
    </source>
</evidence>
<dbReference type="InterPro" id="IPR036188">
    <property type="entry name" value="FAD/NAD-bd_sf"/>
</dbReference>
<feature type="domain" description="Golvesin/Xly CBD-like" evidence="6">
    <location>
        <begin position="537"/>
        <end position="669"/>
    </location>
</feature>
<proteinExistence type="predicted"/>
<dbReference type="SUPFAM" id="SSF51905">
    <property type="entry name" value="FAD/NAD(P)-binding domain"/>
    <property type="match status" value="1"/>
</dbReference>
<organism evidence="7 8">
    <name type="scientific">Mucilaginibacter sabulilitoris</name>
    <dbReference type="NCBI Taxonomy" id="1173583"/>
    <lineage>
        <taxon>Bacteria</taxon>
        <taxon>Pseudomonadati</taxon>
        <taxon>Bacteroidota</taxon>
        <taxon>Sphingobacteriia</taxon>
        <taxon>Sphingobacteriales</taxon>
        <taxon>Sphingobacteriaceae</taxon>
        <taxon>Mucilaginibacter</taxon>
    </lineage>
</organism>
<dbReference type="Pfam" id="PF25275">
    <property type="entry name" value="Golvesin_C"/>
    <property type="match status" value="1"/>
</dbReference>
<dbReference type="PANTHER" id="PTHR43498">
    <property type="entry name" value="FERREDOXIN:COB-COM HETERODISULFIDE REDUCTASE SUBUNIT A"/>
    <property type="match status" value="1"/>
</dbReference>
<evidence type="ECO:0000256" key="3">
    <source>
        <dbReference type="ARBA" id="ARBA00023002"/>
    </source>
</evidence>
<gene>
    <name evidence="7" type="ORF">SNE25_22275</name>
</gene>
<reference evidence="7 8" key="1">
    <citation type="submission" date="2023-11" db="EMBL/GenBank/DDBJ databases">
        <title>Analysis of the Genomes of Mucilaginibacter gossypii cycad 4 and M. sabulilitoris SNA2: microbes with the potential for plant growth promotion.</title>
        <authorList>
            <person name="Hirsch A.M."/>
            <person name="Humm E."/>
            <person name="Rubbi M."/>
            <person name="Del Vecchio G."/>
            <person name="Ha S.M."/>
            <person name="Pellegrini M."/>
            <person name="Gunsalus R.P."/>
        </authorList>
    </citation>
    <scope>NUCLEOTIDE SEQUENCE [LARGE SCALE GENOMIC DNA]</scope>
    <source>
        <strain evidence="7 8">SNA2</strain>
    </source>
</reference>
<keyword evidence="1" id="KW-0004">4Fe-4S</keyword>
<dbReference type="InterPro" id="IPR033803">
    <property type="entry name" value="CBD-like_Golvesin-Xly"/>
</dbReference>
<sequence length="673" mass="74624">MFLNKFENPASVISKFLMVPLLFISVFVRAQPKPTQVDVCIYGGTSAGVIAAYTAAKMGKKVLLIEPGNRLGGLSSGGLGFTDIGNKYVVTGLALDFYRRVGQHYGKFEQWTFEPKVAEAIFAGYVKRGGFQVVLNSRLRKVNKTSTHIDAIELENSSRKSSAPKIIKSKEFIDCTYEGDLMAKAGVSYTTGREGNDVYHETVNGVQLKDKHQFPDGIDPYKIPGKPESGLLWGISPDVLAKNGTGDKRIQSYNFRLCLSNDPSNRIAITKPANYDSTRYELLLRYLAAKPSKDLNGFLKMDLMPNHKTDINNNGPFSTDMIGMNYAYPDGDYNTRAKIIKEHEDYTKGLLYFIGHDPRMPEHLRKQMQEWGYPKDEYLENNHWTPQLYVREARRMLGTYIMTQANCMGKEVVNDEVAKAAYAMDSHNAERIVVNGMVKNEGDVQYHDVHPYPVAYRSITPKSRECTNLLVPVCLSASHMAYGSIRMEPVFMVLGQSAAVAACQAINGKTTVQGVDIKHLQTELKNNPLADHSVPEILVDNDDPHGIVKTGNWVRETVGGYGPSLLIDTLSAKADVKFIPAVQKAGEYHIYFYYAKLPHGSNAVDIKLFDGQNTTNKTIYKKDIEVVGQTSGEWVSLGTSTLPRGKKAYVQVTNDGADGAIVADAVLLVPVKN</sequence>
<keyword evidence="2" id="KW-0479">Metal-binding</keyword>
<keyword evidence="8" id="KW-1185">Reference proteome</keyword>
<protein>
    <submittedName>
        <fullName evidence="7">FAD-dependent oxidoreductase</fullName>
    </submittedName>
</protein>
<keyword evidence="3" id="KW-0560">Oxidoreductase</keyword>